<accession>C1DXH1</accession>
<keyword evidence="9 12" id="KW-0378">Hydrolase</keyword>
<dbReference type="InterPro" id="IPR050092">
    <property type="entry name" value="RNase_H"/>
</dbReference>
<evidence type="ECO:0000256" key="4">
    <source>
        <dbReference type="ARBA" id="ARBA00011245"/>
    </source>
</evidence>
<dbReference type="Pfam" id="PF00075">
    <property type="entry name" value="RNase_H"/>
    <property type="match status" value="1"/>
</dbReference>
<comment type="subunit">
    <text evidence="4">Monomer.</text>
</comment>
<dbReference type="InterPro" id="IPR002156">
    <property type="entry name" value="RNaseH_domain"/>
</dbReference>
<dbReference type="SUPFAM" id="SSF53098">
    <property type="entry name" value="Ribonuclease H-like"/>
    <property type="match status" value="1"/>
</dbReference>
<dbReference type="EMBL" id="CP001229">
    <property type="protein sequence ID" value="ACN99323.1"/>
    <property type="molecule type" value="Genomic_DNA"/>
</dbReference>
<evidence type="ECO:0000256" key="2">
    <source>
        <dbReference type="ARBA" id="ARBA00001946"/>
    </source>
</evidence>
<keyword evidence="13" id="KW-1185">Reference proteome</keyword>
<dbReference type="STRING" id="204536.SULAZ_0086"/>
<dbReference type="GO" id="GO:0004523">
    <property type="term" value="F:RNA-DNA hybrid ribonuclease activity"/>
    <property type="evidence" value="ECO:0007669"/>
    <property type="project" value="UniProtKB-EC"/>
</dbReference>
<comment type="similarity">
    <text evidence="3">Belongs to the RNase H family.</text>
</comment>
<evidence type="ECO:0000313" key="13">
    <source>
        <dbReference type="Proteomes" id="UP000001369"/>
    </source>
</evidence>
<dbReference type="InterPro" id="IPR012337">
    <property type="entry name" value="RNaseH-like_sf"/>
</dbReference>
<sequence>MKQEKSAVIKALEALKKSPYDIDLYTDSNYVINGINSWLEKWIKNNWKTSSGKPVENQDLWQRLYELLKKHRVKAHWIKGHSGHPENEYCDKIAKQEALKVKDEKK</sequence>
<dbReference type="RefSeq" id="WP_012674641.1">
    <property type="nucleotide sequence ID" value="NC_012438.1"/>
</dbReference>
<evidence type="ECO:0000256" key="9">
    <source>
        <dbReference type="ARBA" id="ARBA00022801"/>
    </source>
</evidence>
<evidence type="ECO:0000259" key="11">
    <source>
        <dbReference type="PROSITE" id="PS50879"/>
    </source>
</evidence>
<comment type="cofactor">
    <cofactor evidence="2">
        <name>Mg(2+)</name>
        <dbReference type="ChEBI" id="CHEBI:18420"/>
    </cofactor>
</comment>
<dbReference type="PANTHER" id="PTHR10642:SF26">
    <property type="entry name" value="RIBONUCLEASE H1"/>
    <property type="match status" value="1"/>
</dbReference>
<proteinExistence type="inferred from homology"/>
<dbReference type="GO" id="GO:0046872">
    <property type="term" value="F:metal ion binding"/>
    <property type="evidence" value="ECO:0007669"/>
    <property type="project" value="UniProtKB-KW"/>
</dbReference>
<evidence type="ECO:0000256" key="10">
    <source>
        <dbReference type="ARBA" id="ARBA00022842"/>
    </source>
</evidence>
<evidence type="ECO:0000256" key="1">
    <source>
        <dbReference type="ARBA" id="ARBA00000077"/>
    </source>
</evidence>
<dbReference type="Proteomes" id="UP000001369">
    <property type="component" value="Chromosome"/>
</dbReference>
<dbReference type="eggNOG" id="COG0328">
    <property type="taxonomic scope" value="Bacteria"/>
</dbReference>
<dbReference type="KEGG" id="saf:SULAZ_0086"/>
<evidence type="ECO:0000256" key="8">
    <source>
        <dbReference type="ARBA" id="ARBA00022759"/>
    </source>
</evidence>
<gene>
    <name evidence="12" type="primary">rnhA</name>
    <name evidence="12" type="ordered locus">SULAZ_0086</name>
</gene>
<dbReference type="InterPro" id="IPR022892">
    <property type="entry name" value="RNaseHI"/>
</dbReference>
<organism evidence="12 13">
    <name type="scientific">Sulfurihydrogenibium azorense (strain DSM 15241 / OCM 825 / Az-Fu1)</name>
    <dbReference type="NCBI Taxonomy" id="204536"/>
    <lineage>
        <taxon>Bacteria</taxon>
        <taxon>Pseudomonadati</taxon>
        <taxon>Aquificota</taxon>
        <taxon>Aquificia</taxon>
        <taxon>Aquificales</taxon>
        <taxon>Hydrogenothermaceae</taxon>
        <taxon>Sulfurihydrogenibium</taxon>
    </lineage>
</organism>
<dbReference type="OrthoDB" id="7845843at2"/>
<comment type="catalytic activity">
    <reaction evidence="1">
        <text>Endonucleolytic cleavage to 5'-phosphomonoester.</text>
        <dbReference type="EC" id="3.1.26.4"/>
    </reaction>
</comment>
<keyword evidence="8" id="KW-0255">Endonuclease</keyword>
<name>C1DXH1_SULAA</name>
<evidence type="ECO:0000313" key="12">
    <source>
        <dbReference type="EMBL" id="ACN99323.1"/>
    </source>
</evidence>
<evidence type="ECO:0000256" key="7">
    <source>
        <dbReference type="ARBA" id="ARBA00022723"/>
    </source>
</evidence>
<evidence type="ECO:0000256" key="5">
    <source>
        <dbReference type="ARBA" id="ARBA00012180"/>
    </source>
</evidence>
<dbReference type="PANTHER" id="PTHR10642">
    <property type="entry name" value="RIBONUCLEASE H1"/>
    <property type="match status" value="1"/>
</dbReference>
<evidence type="ECO:0000256" key="6">
    <source>
        <dbReference type="ARBA" id="ARBA00022722"/>
    </source>
</evidence>
<dbReference type="InterPro" id="IPR036397">
    <property type="entry name" value="RNaseH_sf"/>
</dbReference>
<dbReference type="Gene3D" id="3.30.420.10">
    <property type="entry name" value="Ribonuclease H-like superfamily/Ribonuclease H"/>
    <property type="match status" value="1"/>
</dbReference>
<keyword evidence="7" id="KW-0479">Metal-binding</keyword>
<dbReference type="PROSITE" id="PS50879">
    <property type="entry name" value="RNASE_H_1"/>
    <property type="match status" value="1"/>
</dbReference>
<dbReference type="GO" id="GO:0043137">
    <property type="term" value="P:DNA replication, removal of RNA primer"/>
    <property type="evidence" value="ECO:0007669"/>
    <property type="project" value="TreeGrafter"/>
</dbReference>
<keyword evidence="6" id="KW-0540">Nuclease</keyword>
<dbReference type="AlphaFoldDB" id="C1DXH1"/>
<keyword evidence="10" id="KW-0460">Magnesium</keyword>
<protein>
    <recommendedName>
        <fullName evidence="5">ribonuclease H</fullName>
        <ecNumber evidence="5">3.1.26.4</ecNumber>
    </recommendedName>
</protein>
<dbReference type="EC" id="3.1.26.4" evidence="5"/>
<feature type="domain" description="RNase H type-1" evidence="11">
    <location>
        <begin position="1"/>
        <end position="99"/>
    </location>
</feature>
<reference evidence="12 13" key="1">
    <citation type="journal article" date="2009" name="J. Bacteriol.">
        <title>Complete and draft genome sequences of six members of the Aquificales.</title>
        <authorList>
            <person name="Reysenbach A.L."/>
            <person name="Hamamura N."/>
            <person name="Podar M."/>
            <person name="Griffiths E."/>
            <person name="Ferreira S."/>
            <person name="Hochstein R."/>
            <person name="Heidelberg J."/>
            <person name="Johnson J."/>
            <person name="Mead D."/>
            <person name="Pohorille A."/>
            <person name="Sarmiento M."/>
            <person name="Schweighofer K."/>
            <person name="Seshadri R."/>
            <person name="Voytek M.A."/>
        </authorList>
    </citation>
    <scope>NUCLEOTIDE SEQUENCE [LARGE SCALE GENOMIC DNA]</scope>
    <source>
        <strain evidence="13">Az-Fu1 / DSM 15241 / OCM 825</strain>
    </source>
</reference>
<dbReference type="HOGENOM" id="CLU_030894_6_3_0"/>
<dbReference type="CDD" id="cd09278">
    <property type="entry name" value="RNase_HI_prokaryote_like"/>
    <property type="match status" value="1"/>
</dbReference>
<dbReference type="GO" id="GO:0003676">
    <property type="term" value="F:nucleic acid binding"/>
    <property type="evidence" value="ECO:0007669"/>
    <property type="project" value="InterPro"/>
</dbReference>
<evidence type="ECO:0000256" key="3">
    <source>
        <dbReference type="ARBA" id="ARBA00005300"/>
    </source>
</evidence>